<accession>A0A9W6HRK9</accession>
<keyword evidence="1" id="KW-1133">Transmembrane helix</keyword>
<feature type="transmembrane region" description="Helical" evidence="1">
    <location>
        <begin position="40"/>
        <end position="58"/>
    </location>
</feature>
<gene>
    <name evidence="2" type="ORF">GCM10017596_05100</name>
</gene>
<reference evidence="2" key="2">
    <citation type="submission" date="2023-01" db="EMBL/GenBank/DDBJ databases">
        <authorList>
            <person name="Sun Q."/>
            <person name="Evtushenko L."/>
        </authorList>
    </citation>
    <scope>NUCLEOTIDE SEQUENCE</scope>
    <source>
        <strain evidence="2">VKM Ac-1958</strain>
    </source>
</reference>
<protein>
    <submittedName>
        <fullName evidence="2">Uncharacterized protein</fullName>
    </submittedName>
</protein>
<reference evidence="2" key="1">
    <citation type="journal article" date="2014" name="Int. J. Syst. Evol. Microbiol.">
        <title>Complete genome sequence of Corynebacterium casei LMG S-19264T (=DSM 44701T), isolated from a smear-ripened cheese.</title>
        <authorList>
            <consortium name="US DOE Joint Genome Institute (JGI-PGF)"/>
            <person name="Walter F."/>
            <person name="Albersmeier A."/>
            <person name="Kalinowski J."/>
            <person name="Ruckert C."/>
        </authorList>
    </citation>
    <scope>NUCLEOTIDE SEQUENCE</scope>
    <source>
        <strain evidence="2">VKM Ac-1958</strain>
    </source>
</reference>
<keyword evidence="3" id="KW-1185">Reference proteome</keyword>
<evidence type="ECO:0000313" key="2">
    <source>
        <dbReference type="EMBL" id="GLK00795.1"/>
    </source>
</evidence>
<dbReference type="RefSeq" id="WP_204938484.1">
    <property type="nucleotide sequence ID" value="NZ_BAAAUM010000001.1"/>
</dbReference>
<evidence type="ECO:0000256" key="1">
    <source>
        <dbReference type="SAM" id="Phobius"/>
    </source>
</evidence>
<comment type="caution">
    <text evidence="2">The sequence shown here is derived from an EMBL/GenBank/DDBJ whole genome shotgun (WGS) entry which is preliminary data.</text>
</comment>
<keyword evidence="1" id="KW-0812">Transmembrane</keyword>
<dbReference type="EMBL" id="BSET01000001">
    <property type="protein sequence ID" value="GLK00795.1"/>
    <property type="molecule type" value="Genomic_DNA"/>
</dbReference>
<organism evidence="2 3">
    <name type="scientific">Microbacterium keratanolyticum</name>
    <dbReference type="NCBI Taxonomy" id="67574"/>
    <lineage>
        <taxon>Bacteria</taxon>
        <taxon>Bacillati</taxon>
        <taxon>Actinomycetota</taxon>
        <taxon>Actinomycetes</taxon>
        <taxon>Micrococcales</taxon>
        <taxon>Microbacteriaceae</taxon>
        <taxon>Microbacterium</taxon>
    </lineage>
</organism>
<name>A0A9W6HRK9_9MICO</name>
<dbReference type="AlphaFoldDB" id="A0A9W6HRK9"/>
<sequence>MVDKSRGKRARGAAFVALFVVLVTVSVVLAATGVHGVVRVLVSLVLAAIAAFVTYRLMARRR</sequence>
<dbReference type="Proteomes" id="UP001142325">
    <property type="component" value="Unassembled WGS sequence"/>
</dbReference>
<keyword evidence="1" id="KW-0472">Membrane</keyword>
<evidence type="ECO:0000313" key="3">
    <source>
        <dbReference type="Proteomes" id="UP001142325"/>
    </source>
</evidence>
<proteinExistence type="predicted"/>